<keyword evidence="3" id="KW-1185">Reference proteome</keyword>
<name>A0A3G3M7N1_9CAUD</name>
<dbReference type="Pfam" id="PF24653">
    <property type="entry name" value="Phage_OMP"/>
    <property type="match status" value="1"/>
</dbReference>
<dbReference type="Proteomes" id="UP000281181">
    <property type="component" value="Segment"/>
</dbReference>
<proteinExistence type="predicted"/>
<accession>A0A3G3M7N1</accession>
<dbReference type="RefSeq" id="YP_009816133.1">
    <property type="nucleotide sequence ID" value="NC_048102.1"/>
</dbReference>
<evidence type="ECO:0000259" key="1">
    <source>
        <dbReference type="Pfam" id="PF24653"/>
    </source>
</evidence>
<dbReference type="EMBL" id="MH920639">
    <property type="protein sequence ID" value="AYR01948.1"/>
    <property type="molecule type" value="Genomic_DNA"/>
</dbReference>
<dbReference type="GeneID" id="55007367"/>
<reference evidence="2 3" key="1">
    <citation type="submission" date="2018-09" db="EMBL/GenBank/DDBJ databases">
        <authorList>
            <person name="You S."/>
        </authorList>
    </citation>
    <scope>NUCLEOTIDE SEQUENCE [LARGE SCALE GENOMIC DNA]</scope>
</reference>
<dbReference type="InterPro" id="IPR011250">
    <property type="entry name" value="OMP/PagP_B-barrel"/>
</dbReference>
<feature type="domain" description="Cyanophage outer membrane protein-like beta-barrel" evidence="1">
    <location>
        <begin position="1"/>
        <end position="125"/>
    </location>
</feature>
<sequence length="125" mass="12755">MIKSFIAAAAAAPLFAGAAFAGPYVNVETNAGWTGDDYTGATTDVHVGYEGALGDTGASYYVQGGPALVSVDGEELETRFSGKAGIGVPVTESLGLYGELSFITAEDEVFDDLGVGGKLGVKYNF</sequence>
<dbReference type="KEGG" id="vg:55007367"/>
<evidence type="ECO:0000313" key="3">
    <source>
        <dbReference type="Proteomes" id="UP000281181"/>
    </source>
</evidence>
<evidence type="ECO:0000313" key="2">
    <source>
        <dbReference type="EMBL" id="AYR01948.1"/>
    </source>
</evidence>
<dbReference type="InterPro" id="IPR056410">
    <property type="entry name" value="Phage_OMP"/>
</dbReference>
<organism evidence="2 3">
    <name type="scientific">Synechococcus phage S-P4</name>
    <dbReference type="NCBI Taxonomy" id="2484640"/>
    <lineage>
        <taxon>Viruses</taxon>
        <taxon>Duplodnaviria</taxon>
        <taxon>Heunggongvirae</taxon>
        <taxon>Uroviricota</taxon>
        <taxon>Caudoviricetes</taxon>
        <taxon>Pantevenvirales</taxon>
        <taxon>Kyanoviridae</taxon>
        <taxon>Leucotheavirus</taxon>
        <taxon>Leucotheavirus sp4</taxon>
    </lineage>
</organism>
<dbReference type="SUPFAM" id="SSF56925">
    <property type="entry name" value="OMPA-like"/>
    <property type="match status" value="1"/>
</dbReference>
<protein>
    <submittedName>
        <fullName evidence="2">DUF680 domain-containing protein</fullName>
    </submittedName>
</protein>